<evidence type="ECO:0000256" key="1">
    <source>
        <dbReference type="SAM" id="MobiDB-lite"/>
    </source>
</evidence>
<gene>
    <name evidence="2" type="ORF">HNQ64_003947</name>
</gene>
<evidence type="ECO:0000313" key="2">
    <source>
        <dbReference type="EMBL" id="MBB5039672.1"/>
    </source>
</evidence>
<dbReference type="EMBL" id="JACHIF010000009">
    <property type="protein sequence ID" value="MBB5039672.1"/>
    <property type="molecule type" value="Genomic_DNA"/>
</dbReference>
<keyword evidence="3" id="KW-1185">Reference proteome</keyword>
<proteinExistence type="predicted"/>
<dbReference type="RefSeq" id="WP_184211678.1">
    <property type="nucleotide sequence ID" value="NZ_JACHIF010000009.1"/>
</dbReference>
<feature type="compositionally biased region" description="Basic and acidic residues" evidence="1">
    <location>
        <begin position="38"/>
        <end position="48"/>
    </location>
</feature>
<sequence length="255" mass="27410">MSPLTLHRFLLCVLPTLGMLLSGCEGFKVPALDKLKSASPPEEEKKDQPTLVKGDVAAGTDTSPIDLGFLLTMNYAEASSLSGQSLDLGPNGRVAAEKIEVVKMDKEGRPRKVRAKGKVYLETGEDDSAKILCQEAYINGDEAVLRGKPILQRGGTIIEGLADDTVFYFLGTRLRVIGLHRVTSPDSMMAGTAELGAWTEGPNPLLPALTEDSVPQNIREEMLKAAEAEAVLQQHRTEALQQPDAPPAPWVKPGA</sequence>
<accession>A0A7W7YP98</accession>
<dbReference type="Proteomes" id="UP000534294">
    <property type="component" value="Unassembled WGS sequence"/>
</dbReference>
<evidence type="ECO:0000313" key="3">
    <source>
        <dbReference type="Proteomes" id="UP000534294"/>
    </source>
</evidence>
<feature type="region of interest" description="Disordered" evidence="1">
    <location>
        <begin position="38"/>
        <end position="57"/>
    </location>
</feature>
<organism evidence="2 3">
    <name type="scientific">Prosthecobacter dejongeii</name>
    <dbReference type="NCBI Taxonomy" id="48465"/>
    <lineage>
        <taxon>Bacteria</taxon>
        <taxon>Pseudomonadati</taxon>
        <taxon>Verrucomicrobiota</taxon>
        <taxon>Verrucomicrobiia</taxon>
        <taxon>Verrucomicrobiales</taxon>
        <taxon>Verrucomicrobiaceae</taxon>
        <taxon>Prosthecobacter</taxon>
    </lineage>
</organism>
<comment type="caution">
    <text evidence="2">The sequence shown here is derived from an EMBL/GenBank/DDBJ whole genome shotgun (WGS) entry which is preliminary data.</text>
</comment>
<feature type="region of interest" description="Disordered" evidence="1">
    <location>
        <begin position="233"/>
        <end position="255"/>
    </location>
</feature>
<feature type="compositionally biased region" description="Pro residues" evidence="1">
    <location>
        <begin position="244"/>
        <end position="255"/>
    </location>
</feature>
<name>A0A7W7YP98_9BACT</name>
<dbReference type="AlphaFoldDB" id="A0A7W7YP98"/>
<reference evidence="2 3" key="1">
    <citation type="submission" date="2020-08" db="EMBL/GenBank/DDBJ databases">
        <title>Genomic Encyclopedia of Type Strains, Phase IV (KMG-IV): sequencing the most valuable type-strain genomes for metagenomic binning, comparative biology and taxonomic classification.</title>
        <authorList>
            <person name="Goeker M."/>
        </authorList>
    </citation>
    <scope>NUCLEOTIDE SEQUENCE [LARGE SCALE GENOMIC DNA]</scope>
    <source>
        <strain evidence="2 3">DSM 12251</strain>
    </source>
</reference>
<protein>
    <submittedName>
        <fullName evidence="2">Uncharacterized protein</fullName>
    </submittedName>
</protein>